<evidence type="ECO:0000256" key="3">
    <source>
        <dbReference type="ARBA" id="ARBA00022750"/>
    </source>
</evidence>
<dbReference type="InterPro" id="IPR051708">
    <property type="entry name" value="Plant_Aspart_Prot_A1"/>
</dbReference>
<dbReference type="Pfam" id="PF14543">
    <property type="entry name" value="TAXi_N"/>
    <property type="match status" value="1"/>
</dbReference>
<feature type="chain" id="PRO_5023842033" description="Peptidase A1 domain-containing protein" evidence="6">
    <location>
        <begin position="31"/>
        <end position="450"/>
    </location>
</feature>
<keyword evidence="5" id="KW-0325">Glycoprotein</keyword>
<name>A0A5K1H1Z2_9MAGN</name>
<evidence type="ECO:0000256" key="2">
    <source>
        <dbReference type="ARBA" id="ARBA00022670"/>
    </source>
</evidence>
<dbReference type="GO" id="GO:0004190">
    <property type="term" value="F:aspartic-type endopeptidase activity"/>
    <property type="evidence" value="ECO:0007669"/>
    <property type="project" value="UniProtKB-KW"/>
</dbReference>
<accession>A0A5K1H1Z2</accession>
<feature type="domain" description="Peptidase A1" evidence="7">
    <location>
        <begin position="96"/>
        <end position="443"/>
    </location>
</feature>
<dbReference type="PROSITE" id="PS51767">
    <property type="entry name" value="PEPTIDASE_A1"/>
    <property type="match status" value="1"/>
</dbReference>
<dbReference type="InterPro" id="IPR021109">
    <property type="entry name" value="Peptidase_aspartic_dom_sf"/>
</dbReference>
<dbReference type="AlphaFoldDB" id="A0A5K1H1Z2"/>
<dbReference type="InterPro" id="IPR034161">
    <property type="entry name" value="Pepsin-like_plant"/>
</dbReference>
<evidence type="ECO:0000256" key="6">
    <source>
        <dbReference type="SAM" id="SignalP"/>
    </source>
</evidence>
<evidence type="ECO:0000256" key="4">
    <source>
        <dbReference type="ARBA" id="ARBA00022801"/>
    </source>
</evidence>
<dbReference type="InterPro" id="IPR033121">
    <property type="entry name" value="PEPTIDASE_A1"/>
</dbReference>
<keyword evidence="2" id="KW-0645">Protease</keyword>
<protein>
    <recommendedName>
        <fullName evidence="7">Peptidase A1 domain-containing protein</fullName>
    </recommendedName>
</protein>
<reference evidence="8" key="1">
    <citation type="submission" date="2019-09" db="EMBL/GenBank/DDBJ databases">
        <authorList>
            <person name="Zhang L."/>
        </authorList>
    </citation>
    <scope>NUCLEOTIDE SEQUENCE</scope>
</reference>
<dbReference type="Gene3D" id="2.40.70.10">
    <property type="entry name" value="Acid Proteases"/>
    <property type="match status" value="2"/>
</dbReference>
<dbReference type="PANTHER" id="PTHR47967">
    <property type="entry name" value="OS07G0603500 PROTEIN-RELATED"/>
    <property type="match status" value="1"/>
</dbReference>
<dbReference type="SUPFAM" id="SSF50630">
    <property type="entry name" value="Acid proteases"/>
    <property type="match status" value="1"/>
</dbReference>
<dbReference type="CDD" id="cd05476">
    <property type="entry name" value="pepsin_A_like_plant"/>
    <property type="match status" value="1"/>
</dbReference>
<dbReference type="InterPro" id="IPR032799">
    <property type="entry name" value="TAXi_C"/>
</dbReference>
<evidence type="ECO:0000259" key="7">
    <source>
        <dbReference type="PROSITE" id="PS51767"/>
    </source>
</evidence>
<keyword evidence="4" id="KW-0378">Hydrolase</keyword>
<dbReference type="InterPro" id="IPR032861">
    <property type="entry name" value="TAXi_N"/>
</dbReference>
<dbReference type="EMBL" id="LR721790">
    <property type="protein sequence ID" value="VVW83321.1"/>
    <property type="molecule type" value="Genomic_DNA"/>
</dbReference>
<sequence>MAAFFSPLAFSLLLQLFLLAILPNPTTIFASKPLGFSIDLIHRDSSLSPLYDPSSTLARAEQANLCSMLCSRSIASRFTNTSSVISSPVMAGPGEFLVKLSLGTPSSLYWAVIDTGSNLKWATCCHCDNCPVKTPMIDPLQSSTYKNQRCSTRFCMELRNHHCTSDPLCWFRYSYGDNSKVEGVLASETLLFDNGADTIKHEGIVFGCVHHEDNPESALRKVPGLVVGLGRGPLSLVKQIGSSIDDKFAYCLPPYSNENNSVGQLKFSEDTEFSGTEEVQETPMASDGGEGSFYVLILTDISVGNSRLNTQFGGAQTTALLGDARSIIIDSGTSLTFLAKDVYGQVANAVANVINREHFYPPKQDLLCYHVEDNADRYEGLLEMTFHFTNADWKLPPSNTFGMFRSGITCLAIKEGEMPIFGNIAQQNMHVKYDLGNRLLSFAPTECTQG</sequence>
<dbReference type="Pfam" id="PF14541">
    <property type="entry name" value="TAXi_C"/>
    <property type="match status" value="1"/>
</dbReference>
<evidence type="ECO:0000256" key="5">
    <source>
        <dbReference type="ARBA" id="ARBA00023180"/>
    </source>
</evidence>
<keyword evidence="3" id="KW-0064">Aspartyl protease</keyword>
<comment type="similarity">
    <text evidence="1">Belongs to the peptidase A1 family.</text>
</comment>
<dbReference type="PANTHER" id="PTHR47967:SF128">
    <property type="entry name" value="ASPARTIC PROTEINASE CDR1-LIKE"/>
    <property type="match status" value="1"/>
</dbReference>
<evidence type="ECO:0000256" key="1">
    <source>
        <dbReference type="ARBA" id="ARBA00007447"/>
    </source>
</evidence>
<dbReference type="GO" id="GO:0005576">
    <property type="term" value="C:extracellular region"/>
    <property type="evidence" value="ECO:0007669"/>
    <property type="project" value="TreeGrafter"/>
</dbReference>
<feature type="signal peptide" evidence="6">
    <location>
        <begin position="1"/>
        <end position="30"/>
    </location>
</feature>
<proteinExistence type="inferred from homology"/>
<keyword evidence="6" id="KW-0732">Signal</keyword>
<organism evidence="8">
    <name type="scientific">Nymphaea colorata</name>
    <name type="common">pocket water lily</name>
    <dbReference type="NCBI Taxonomy" id="210225"/>
    <lineage>
        <taxon>Eukaryota</taxon>
        <taxon>Viridiplantae</taxon>
        <taxon>Streptophyta</taxon>
        <taxon>Embryophyta</taxon>
        <taxon>Tracheophyta</taxon>
        <taxon>Spermatophyta</taxon>
        <taxon>Magnoliopsida</taxon>
        <taxon>Nymphaeales</taxon>
        <taxon>Nymphaeaceae</taxon>
        <taxon>Nymphaea</taxon>
    </lineage>
</organism>
<evidence type="ECO:0000313" key="8">
    <source>
        <dbReference type="EMBL" id="VVW83321.1"/>
    </source>
</evidence>
<gene>
    <name evidence="8" type="ORF">NYM_LOCUS28458</name>
</gene>
<dbReference type="GO" id="GO:0006508">
    <property type="term" value="P:proteolysis"/>
    <property type="evidence" value="ECO:0007669"/>
    <property type="project" value="UniProtKB-KW"/>
</dbReference>